<dbReference type="GO" id="GO:0005524">
    <property type="term" value="F:ATP binding"/>
    <property type="evidence" value="ECO:0007669"/>
    <property type="project" value="UniProtKB-KW"/>
</dbReference>
<dbReference type="InterPro" id="IPR011761">
    <property type="entry name" value="ATP-grasp"/>
</dbReference>
<dbReference type="PANTHER" id="PTHR18866:SF33">
    <property type="entry name" value="METHYLCROTONOYL-COA CARBOXYLASE SUBUNIT ALPHA, MITOCHONDRIAL-RELATED"/>
    <property type="match status" value="1"/>
</dbReference>
<reference evidence="7" key="1">
    <citation type="submission" date="2018-05" db="EMBL/GenBank/DDBJ databases">
        <authorList>
            <person name="Lanie J.A."/>
            <person name="Ng W.-L."/>
            <person name="Kazmierczak K.M."/>
            <person name="Andrzejewski T.M."/>
            <person name="Davidsen T.M."/>
            <person name="Wayne K.J."/>
            <person name="Tettelin H."/>
            <person name="Glass J.I."/>
            <person name="Rusch D."/>
            <person name="Podicherti R."/>
            <person name="Tsui H.-C.T."/>
            <person name="Winkler M.E."/>
        </authorList>
    </citation>
    <scope>NUCLEOTIDE SEQUENCE</scope>
</reference>
<dbReference type="FunFam" id="3.40.50.20:FF:000010">
    <property type="entry name" value="Propionyl-CoA carboxylase subunit alpha"/>
    <property type="match status" value="1"/>
</dbReference>
<keyword evidence="2" id="KW-0547">Nucleotide-binding</keyword>
<accession>A0A381P3Q7</accession>
<evidence type="ECO:0000256" key="3">
    <source>
        <dbReference type="ARBA" id="ARBA00022840"/>
    </source>
</evidence>
<dbReference type="InterPro" id="IPR050856">
    <property type="entry name" value="Biotin_carboxylase_complex"/>
</dbReference>
<keyword evidence="4" id="KW-0092">Biotin</keyword>
<dbReference type="AlphaFoldDB" id="A0A381P3Q7"/>
<dbReference type="PROSITE" id="PS00867">
    <property type="entry name" value="CPSASE_2"/>
    <property type="match status" value="1"/>
</dbReference>
<gene>
    <name evidence="7" type="ORF">METZ01_LOCUS13117</name>
</gene>
<dbReference type="PANTHER" id="PTHR18866">
    <property type="entry name" value="CARBOXYLASE:PYRUVATE/ACETYL-COA/PROPIONYL-COA CARBOXYLASE"/>
    <property type="match status" value="1"/>
</dbReference>
<dbReference type="SUPFAM" id="SSF52440">
    <property type="entry name" value="PreATP-grasp domain"/>
    <property type="match status" value="1"/>
</dbReference>
<feature type="domain" description="Biotin carboxylation" evidence="6">
    <location>
        <begin position="1"/>
        <end position="448"/>
    </location>
</feature>
<proteinExistence type="predicted"/>
<dbReference type="SMART" id="SM00878">
    <property type="entry name" value="Biotin_carb_C"/>
    <property type="match status" value="1"/>
</dbReference>
<evidence type="ECO:0000256" key="4">
    <source>
        <dbReference type="ARBA" id="ARBA00023267"/>
    </source>
</evidence>
<protein>
    <recommendedName>
        <fullName evidence="8">Pyruvate carboxylase subunit A</fullName>
    </recommendedName>
</protein>
<dbReference type="Gene3D" id="3.30.470.20">
    <property type="entry name" value="ATP-grasp fold, B domain"/>
    <property type="match status" value="1"/>
</dbReference>
<name>A0A381P3Q7_9ZZZZ</name>
<dbReference type="SUPFAM" id="SSF51246">
    <property type="entry name" value="Rudiment single hybrid motif"/>
    <property type="match status" value="1"/>
</dbReference>
<dbReference type="PROSITE" id="PS50979">
    <property type="entry name" value="BC"/>
    <property type="match status" value="1"/>
</dbReference>
<dbReference type="Pfam" id="PF02785">
    <property type="entry name" value="Biotin_carb_C"/>
    <property type="match status" value="1"/>
</dbReference>
<dbReference type="SUPFAM" id="SSF56059">
    <property type="entry name" value="Glutathione synthetase ATP-binding domain-like"/>
    <property type="match status" value="1"/>
</dbReference>
<dbReference type="InterPro" id="IPR016185">
    <property type="entry name" value="PreATP-grasp_dom_sf"/>
</dbReference>
<keyword evidence="3" id="KW-0067">ATP-binding</keyword>
<dbReference type="InterPro" id="IPR011764">
    <property type="entry name" value="Biotin_carboxylation_dom"/>
</dbReference>
<evidence type="ECO:0000259" key="6">
    <source>
        <dbReference type="PROSITE" id="PS50979"/>
    </source>
</evidence>
<organism evidence="7">
    <name type="scientific">marine metagenome</name>
    <dbReference type="NCBI Taxonomy" id="408172"/>
    <lineage>
        <taxon>unclassified sequences</taxon>
        <taxon>metagenomes</taxon>
        <taxon>ecological metagenomes</taxon>
    </lineage>
</organism>
<dbReference type="GO" id="GO:0046872">
    <property type="term" value="F:metal ion binding"/>
    <property type="evidence" value="ECO:0007669"/>
    <property type="project" value="InterPro"/>
</dbReference>
<evidence type="ECO:0008006" key="8">
    <source>
        <dbReference type="Google" id="ProtNLM"/>
    </source>
</evidence>
<feature type="domain" description="ATP-grasp" evidence="5">
    <location>
        <begin position="118"/>
        <end position="318"/>
    </location>
</feature>
<evidence type="ECO:0000313" key="7">
    <source>
        <dbReference type="EMBL" id="SUZ60263.1"/>
    </source>
</evidence>
<dbReference type="EMBL" id="UINC01000731">
    <property type="protein sequence ID" value="SUZ60263.1"/>
    <property type="molecule type" value="Genomic_DNA"/>
</dbReference>
<dbReference type="InterPro" id="IPR005481">
    <property type="entry name" value="BC-like_N"/>
</dbReference>
<evidence type="ECO:0000256" key="2">
    <source>
        <dbReference type="ARBA" id="ARBA00022741"/>
    </source>
</evidence>
<evidence type="ECO:0000256" key="1">
    <source>
        <dbReference type="ARBA" id="ARBA00022598"/>
    </source>
</evidence>
<dbReference type="InterPro" id="IPR005479">
    <property type="entry name" value="CPAse_ATP-bd"/>
</dbReference>
<dbReference type="InterPro" id="IPR011054">
    <property type="entry name" value="Rudment_hybrid_motif"/>
</dbReference>
<evidence type="ECO:0000259" key="5">
    <source>
        <dbReference type="PROSITE" id="PS50975"/>
    </source>
</evidence>
<dbReference type="Pfam" id="PF02786">
    <property type="entry name" value="CPSase_L_D2"/>
    <property type="match status" value="1"/>
</dbReference>
<dbReference type="PROSITE" id="PS50975">
    <property type="entry name" value="ATP_GRASP"/>
    <property type="match status" value="1"/>
</dbReference>
<sequence>MKVLVANRGEIAIRIMRACREMGFESVAVYSECDRCAPHVTYADEAYAIGASEPKESYLSVDKILEVAESADVWAVHPGYGFLSENREFAASVRAAGRVFVGPSADAIALMGGKVAAREKAVAAGVPVVPGTGAPVDPAISHDEMIALASTIGYPLLVKAVAGGGGKGMRLVSEPSAITTAITTARSEAGSAFGDDAVYLERQLQFPRHIEIQILADDYGTVVPFVERECSIQRRYQKLVEESPASGMSLQRRTAMADAAVSIAKAVDYTNAGTVEFLVDESGDFYFLEMNTRLQVEHGVTEAVTGVDLVQWQLRIAQGERLDISLEHTLKPTGHAIECRVYAEDPDASFLPSPGRIRGLQLPSGPGIREDSCAVVGGEVPVFYDPLISKVVAWGADRPHAIARMRRAMDEFRVQGIKTTIPFFQWLIRSRAFAEGAIDTTFVDATLAERDERAFSDPSAEAEEVAVIGMAAHAFLESVGGETTETLETSSPWRRAARAAALRT</sequence>
<keyword evidence="1" id="KW-0436">Ligase</keyword>
<dbReference type="Pfam" id="PF00289">
    <property type="entry name" value="Biotin_carb_N"/>
    <property type="match status" value="1"/>
</dbReference>
<dbReference type="InterPro" id="IPR005482">
    <property type="entry name" value="Biotin_COase_C"/>
</dbReference>
<dbReference type="GO" id="GO:0016874">
    <property type="term" value="F:ligase activity"/>
    <property type="evidence" value="ECO:0007669"/>
    <property type="project" value="UniProtKB-KW"/>
</dbReference>